<evidence type="ECO:0000256" key="6">
    <source>
        <dbReference type="ARBA" id="ARBA00022723"/>
    </source>
</evidence>
<accession>A0A6I4I092</accession>
<gene>
    <name evidence="15" type="ORF">GO620_011905</name>
</gene>
<evidence type="ECO:0000256" key="7">
    <source>
        <dbReference type="ARBA" id="ARBA00022824"/>
    </source>
</evidence>
<dbReference type="InterPro" id="IPR003406">
    <property type="entry name" value="Glyco_trans_14"/>
</dbReference>
<dbReference type="EMBL" id="CP066775">
    <property type="protein sequence ID" value="QQL48880.1"/>
    <property type="molecule type" value="Genomic_DNA"/>
</dbReference>
<evidence type="ECO:0000256" key="9">
    <source>
        <dbReference type="ARBA" id="ARBA00022989"/>
    </source>
</evidence>
<evidence type="ECO:0000256" key="11">
    <source>
        <dbReference type="ARBA" id="ARBA00023136"/>
    </source>
</evidence>
<evidence type="ECO:0000313" key="15">
    <source>
        <dbReference type="EMBL" id="QQL48880.1"/>
    </source>
</evidence>
<keyword evidence="3" id="KW-0328">Glycosyltransferase</keyword>
<dbReference type="GO" id="GO:0030158">
    <property type="term" value="F:protein xylosyltransferase activity"/>
    <property type="evidence" value="ECO:0007669"/>
    <property type="project" value="InterPro"/>
</dbReference>
<comment type="subcellular location">
    <subcellularLocation>
        <location evidence="2">Endoplasmic reticulum membrane</location>
        <topology evidence="2">Single-pass type II membrane protein</topology>
    </subcellularLocation>
    <subcellularLocation>
        <location evidence="1">Golgi apparatus membrane</location>
        <topology evidence="1">Single-pass type II membrane protein</topology>
    </subcellularLocation>
</comment>
<keyword evidence="13" id="KW-0325">Glycoprotein</keyword>
<evidence type="ECO:0000256" key="2">
    <source>
        <dbReference type="ARBA" id="ARBA00004648"/>
    </source>
</evidence>
<keyword evidence="16" id="KW-1185">Reference proteome</keyword>
<dbReference type="GO" id="GO:0016020">
    <property type="term" value="C:membrane"/>
    <property type="evidence" value="ECO:0007669"/>
    <property type="project" value="InterPro"/>
</dbReference>
<dbReference type="GO" id="GO:0046872">
    <property type="term" value="F:metal ion binding"/>
    <property type="evidence" value="ECO:0007669"/>
    <property type="project" value="UniProtKB-KW"/>
</dbReference>
<dbReference type="PANTHER" id="PTHR46025:SF3">
    <property type="entry name" value="XYLOSYLTRANSFERASE OXT"/>
    <property type="match status" value="1"/>
</dbReference>
<keyword evidence="5" id="KW-0812">Transmembrane</keyword>
<dbReference type="GO" id="GO:0050650">
    <property type="term" value="P:chondroitin sulfate proteoglycan biosynthetic process"/>
    <property type="evidence" value="ECO:0007669"/>
    <property type="project" value="TreeGrafter"/>
</dbReference>
<evidence type="ECO:0000256" key="12">
    <source>
        <dbReference type="ARBA" id="ARBA00023157"/>
    </source>
</evidence>
<evidence type="ECO:0000256" key="1">
    <source>
        <dbReference type="ARBA" id="ARBA00004323"/>
    </source>
</evidence>
<keyword evidence="7" id="KW-0256">Endoplasmic reticulum</keyword>
<dbReference type="InterPro" id="IPR043538">
    <property type="entry name" value="XYLT"/>
</dbReference>
<keyword evidence="8" id="KW-0735">Signal-anchor</keyword>
<dbReference type="PANTHER" id="PTHR46025">
    <property type="entry name" value="XYLOSYLTRANSFERASE OXT"/>
    <property type="match status" value="1"/>
</dbReference>
<keyword evidence="6" id="KW-0479">Metal-binding</keyword>
<dbReference type="KEGG" id="mgik:GO620_011905"/>
<evidence type="ECO:0000256" key="5">
    <source>
        <dbReference type="ARBA" id="ARBA00022692"/>
    </source>
</evidence>
<dbReference type="GO" id="GO:0015012">
    <property type="term" value="P:heparan sulfate proteoglycan biosynthetic process"/>
    <property type="evidence" value="ECO:0007669"/>
    <property type="project" value="TreeGrafter"/>
</dbReference>
<dbReference type="Pfam" id="PF02485">
    <property type="entry name" value="Branch"/>
    <property type="match status" value="1"/>
</dbReference>
<evidence type="ECO:0000256" key="8">
    <source>
        <dbReference type="ARBA" id="ARBA00022968"/>
    </source>
</evidence>
<sequence>MKLVHLILAHSAPAQLERLIRKLAHPDADIYIHLDKKATIDAFIYLEQIENVFFIKDRCRVDWGSFAMVQATLCSFKEILLSGKKYDYLNLLSGQDYPLKSYDTVHKFLKEHPNTAFMNFLMMETEWQEAMPRIEEYHFHHLKISGRFILQSVVNSLLPIRSFPGGMIPVGRSQWFTIPLDCVEYIVDFWAGNKKLQRFIKWTWAPDEFIFQTILFNSVHKSKMVNRDLRYIDWSAGGVSPKTLNITDADKMLASGAFWARKLDMSRDPALFDLLDEHAAETVA</sequence>
<evidence type="ECO:0000313" key="16">
    <source>
        <dbReference type="Proteomes" id="UP000429232"/>
    </source>
</evidence>
<organism evidence="15 16">
    <name type="scientific">Mucilaginibacter ginkgonis</name>
    <dbReference type="NCBI Taxonomy" id="2682091"/>
    <lineage>
        <taxon>Bacteria</taxon>
        <taxon>Pseudomonadati</taxon>
        <taxon>Bacteroidota</taxon>
        <taxon>Sphingobacteriia</taxon>
        <taxon>Sphingobacteriales</taxon>
        <taxon>Sphingobacteriaceae</taxon>
        <taxon>Mucilaginibacter</taxon>
    </lineage>
</organism>
<reference evidence="15 16" key="1">
    <citation type="submission" date="2020-12" db="EMBL/GenBank/DDBJ databases">
        <title>HMF7856_wgs.fasta genome submission.</title>
        <authorList>
            <person name="Kang H."/>
            <person name="Kim H."/>
            <person name="Joh K."/>
        </authorList>
    </citation>
    <scope>NUCLEOTIDE SEQUENCE [LARGE SCALE GENOMIC DNA]</scope>
    <source>
        <strain evidence="15 16">HMF7856</strain>
    </source>
</reference>
<evidence type="ECO:0000256" key="3">
    <source>
        <dbReference type="ARBA" id="ARBA00022676"/>
    </source>
</evidence>
<dbReference type="Proteomes" id="UP000429232">
    <property type="component" value="Chromosome"/>
</dbReference>
<evidence type="ECO:0000256" key="13">
    <source>
        <dbReference type="ARBA" id="ARBA00023180"/>
    </source>
</evidence>
<protein>
    <recommendedName>
        <fullName evidence="14">Peptide O-xylosyltransferase</fullName>
    </recommendedName>
</protein>
<proteinExistence type="predicted"/>
<dbReference type="AlphaFoldDB" id="A0A6I4I092"/>
<keyword evidence="10" id="KW-0333">Golgi apparatus</keyword>
<keyword evidence="12" id="KW-1015">Disulfide bond</keyword>
<keyword evidence="4 15" id="KW-0808">Transferase</keyword>
<dbReference type="RefSeq" id="WP_157525581.1">
    <property type="nucleotide sequence ID" value="NZ_CP066775.1"/>
</dbReference>
<evidence type="ECO:0000256" key="10">
    <source>
        <dbReference type="ARBA" id="ARBA00023034"/>
    </source>
</evidence>
<evidence type="ECO:0000256" key="14">
    <source>
        <dbReference type="ARBA" id="ARBA00042865"/>
    </source>
</evidence>
<name>A0A6I4I092_9SPHI</name>
<keyword evidence="11" id="KW-0472">Membrane</keyword>
<keyword evidence="9" id="KW-1133">Transmembrane helix</keyword>
<evidence type="ECO:0000256" key="4">
    <source>
        <dbReference type="ARBA" id="ARBA00022679"/>
    </source>
</evidence>